<dbReference type="RefSeq" id="WP_048884779.1">
    <property type="nucleotide sequence ID" value="NZ_CP011310.1"/>
</dbReference>
<name>A0A0H4VEM6_9SPHN</name>
<dbReference type="PATRIC" id="fig|1648404.4.peg.699"/>
<reference evidence="3" key="2">
    <citation type="submission" date="2015-04" db="EMBL/GenBank/DDBJ databases">
        <title>The complete genome sequence of Erythrobacter sp. s21-N3.</title>
        <authorList>
            <person name="Zhuang L."/>
            <person name="Liu Y."/>
            <person name="Shao Z."/>
        </authorList>
    </citation>
    <scope>NUCLEOTIDE SEQUENCE [LARGE SCALE GENOMIC DNA]</scope>
    <source>
        <strain evidence="3">s21-N3</strain>
    </source>
</reference>
<evidence type="ECO:0000313" key="3">
    <source>
        <dbReference type="Proteomes" id="UP000059113"/>
    </source>
</evidence>
<dbReference type="Proteomes" id="UP000059113">
    <property type="component" value="Chromosome"/>
</dbReference>
<dbReference type="STRING" id="1648404.CP97_03310"/>
<proteinExistence type="predicted"/>
<dbReference type="AlphaFoldDB" id="A0A0H4VEM6"/>
<feature type="transmembrane region" description="Helical" evidence="1">
    <location>
        <begin position="124"/>
        <end position="144"/>
    </location>
</feature>
<dbReference type="KEGG" id="ery:CP97_03310"/>
<feature type="transmembrane region" description="Helical" evidence="1">
    <location>
        <begin position="89"/>
        <end position="112"/>
    </location>
</feature>
<sequence>MGPVPTNPGTRWLLLAGWLTVAASALHIGCIIGGEEWYRFFGAGEAIANAAARGEFWPHVVTFGIAAIVAVWALYAFSGASRIGRLPLLRTALILISLIYLVRGLLLFPLLIISPDKVNTFSVWSSLIVLAYGVAYAIGAARAWRTMSQP</sequence>
<dbReference type="EMBL" id="CP011310">
    <property type="protein sequence ID" value="AKQ41276.1"/>
    <property type="molecule type" value="Genomic_DNA"/>
</dbReference>
<keyword evidence="3" id="KW-1185">Reference proteome</keyword>
<organism evidence="2 3">
    <name type="scientific">Aurantiacibacter atlanticus</name>
    <dbReference type="NCBI Taxonomy" id="1648404"/>
    <lineage>
        <taxon>Bacteria</taxon>
        <taxon>Pseudomonadati</taxon>
        <taxon>Pseudomonadota</taxon>
        <taxon>Alphaproteobacteria</taxon>
        <taxon>Sphingomonadales</taxon>
        <taxon>Erythrobacteraceae</taxon>
        <taxon>Aurantiacibacter</taxon>
    </lineage>
</organism>
<evidence type="ECO:0000256" key="1">
    <source>
        <dbReference type="SAM" id="Phobius"/>
    </source>
</evidence>
<feature type="transmembrane region" description="Helical" evidence="1">
    <location>
        <begin position="12"/>
        <end position="34"/>
    </location>
</feature>
<keyword evidence="1" id="KW-0472">Membrane</keyword>
<evidence type="ECO:0000313" key="2">
    <source>
        <dbReference type="EMBL" id="AKQ41276.1"/>
    </source>
</evidence>
<protein>
    <submittedName>
        <fullName evidence="2">Uncharacterized protein</fullName>
    </submittedName>
</protein>
<dbReference type="OrthoDB" id="5457135at2"/>
<gene>
    <name evidence="2" type="ORF">CP97_03310</name>
</gene>
<keyword evidence="1" id="KW-1133">Transmembrane helix</keyword>
<reference evidence="2 3" key="1">
    <citation type="journal article" date="2015" name="Int. J. Syst. Evol. Microbiol.">
        <title>Erythrobacter atlanticus sp. nov., a bacterium from ocean sediment able to degrade polycyclic aromatic hydrocarbons.</title>
        <authorList>
            <person name="Zhuang L."/>
            <person name="Liu Y."/>
            <person name="Wang L."/>
            <person name="Wang W."/>
            <person name="Shao Z."/>
        </authorList>
    </citation>
    <scope>NUCLEOTIDE SEQUENCE [LARGE SCALE GENOMIC DNA]</scope>
    <source>
        <strain evidence="3">s21-N3</strain>
    </source>
</reference>
<keyword evidence="1" id="KW-0812">Transmembrane</keyword>
<feature type="transmembrane region" description="Helical" evidence="1">
    <location>
        <begin position="56"/>
        <end position="77"/>
    </location>
</feature>
<accession>A0A0H4VEM6</accession>